<evidence type="ECO:0000256" key="7">
    <source>
        <dbReference type="SAM" id="Phobius"/>
    </source>
</evidence>
<evidence type="ECO:0000259" key="8">
    <source>
        <dbReference type="SMART" id="SM00014"/>
    </source>
</evidence>
<dbReference type="PANTHER" id="PTHR14969:SF62">
    <property type="entry name" value="DECAPRENYLPHOSPHORYL-5-PHOSPHORIBOSE PHOSPHATASE RV3807C-RELATED"/>
    <property type="match status" value="1"/>
</dbReference>
<feature type="transmembrane region" description="Helical" evidence="7">
    <location>
        <begin position="110"/>
        <end position="130"/>
    </location>
</feature>
<reference evidence="9 10" key="1">
    <citation type="journal article" date="2019" name="Microb. Cell Fact.">
        <title>Exploring novel herbicidin analogues by transcriptional regulator overexpression and MS/MS molecular networking.</title>
        <authorList>
            <person name="Shi Y."/>
            <person name="Gu R."/>
            <person name="Li Y."/>
            <person name="Wang X."/>
            <person name="Ren W."/>
            <person name="Li X."/>
            <person name="Wang L."/>
            <person name="Xie Y."/>
            <person name="Hong B."/>
        </authorList>
    </citation>
    <scope>NUCLEOTIDE SEQUENCE [LARGE SCALE GENOMIC DNA]</scope>
    <source>
        <strain evidence="9 10">US-43</strain>
    </source>
</reference>
<dbReference type="PANTHER" id="PTHR14969">
    <property type="entry name" value="SPHINGOSINE-1-PHOSPHATE PHOSPHOHYDROLASE"/>
    <property type="match status" value="1"/>
</dbReference>
<dbReference type="InterPro" id="IPR036938">
    <property type="entry name" value="PAP2/HPO_sf"/>
</dbReference>
<evidence type="ECO:0000256" key="2">
    <source>
        <dbReference type="ARBA" id="ARBA00022475"/>
    </source>
</evidence>
<evidence type="ECO:0000256" key="5">
    <source>
        <dbReference type="ARBA" id="ARBA00022989"/>
    </source>
</evidence>
<evidence type="ECO:0000256" key="4">
    <source>
        <dbReference type="ARBA" id="ARBA00022801"/>
    </source>
</evidence>
<evidence type="ECO:0000256" key="1">
    <source>
        <dbReference type="ARBA" id="ARBA00004651"/>
    </source>
</evidence>
<dbReference type="SUPFAM" id="SSF48317">
    <property type="entry name" value="Acid phosphatase/Vanadium-dependent haloperoxidase"/>
    <property type="match status" value="1"/>
</dbReference>
<organism evidence="9 10">
    <name type="scientific">Streptomyces mobaraensis</name>
    <name type="common">Streptoverticillium mobaraense</name>
    <dbReference type="NCBI Taxonomy" id="35621"/>
    <lineage>
        <taxon>Bacteria</taxon>
        <taxon>Bacillati</taxon>
        <taxon>Actinomycetota</taxon>
        <taxon>Actinomycetes</taxon>
        <taxon>Kitasatosporales</taxon>
        <taxon>Streptomycetaceae</taxon>
        <taxon>Streptomyces</taxon>
    </lineage>
</organism>
<dbReference type="RefSeq" id="WP_152263049.1">
    <property type="nucleotide sequence ID" value="NZ_JBFADJ010000006.1"/>
</dbReference>
<dbReference type="Proteomes" id="UP000327000">
    <property type="component" value="Unassembled WGS sequence"/>
</dbReference>
<keyword evidence="3 7" id="KW-0812">Transmembrane</keyword>
<evidence type="ECO:0000256" key="6">
    <source>
        <dbReference type="ARBA" id="ARBA00023136"/>
    </source>
</evidence>
<comment type="caution">
    <text evidence="9">The sequence shown here is derived from an EMBL/GenBank/DDBJ whole genome shotgun (WGS) entry which is preliminary data.</text>
</comment>
<name>A0A5N5WCI3_STRMB</name>
<dbReference type="GO" id="GO:0016787">
    <property type="term" value="F:hydrolase activity"/>
    <property type="evidence" value="ECO:0007669"/>
    <property type="project" value="UniProtKB-KW"/>
</dbReference>
<sequence length="201" mass="21146">MTSAFDGSSIDGPLYRDIVDLAHRSPVWLDDTVTAWSAYGLGLFALLMVVAWWRARRKDAVPAVTALAAPLIVVLAYAVNDGVKLLVREDRPCRGLPTATLEACPAPGDWSFPSNHAALAAAAAVALLFVSRRLGALALLAACAMAASRVWVGVHYPHDVLVGFAVGALVAAALAALVVRWGDTLVRRLTATRLAPLLTAA</sequence>
<keyword evidence="5 7" id="KW-1133">Transmembrane helix</keyword>
<dbReference type="Gene3D" id="1.20.144.10">
    <property type="entry name" value="Phosphatidic acid phosphatase type 2/haloperoxidase"/>
    <property type="match status" value="1"/>
</dbReference>
<dbReference type="GO" id="GO:0005886">
    <property type="term" value="C:plasma membrane"/>
    <property type="evidence" value="ECO:0007669"/>
    <property type="project" value="UniProtKB-SubCell"/>
</dbReference>
<feature type="transmembrane region" description="Helical" evidence="7">
    <location>
        <begin position="137"/>
        <end position="154"/>
    </location>
</feature>
<feature type="domain" description="Phosphatidic acid phosphatase type 2/haloperoxidase" evidence="8">
    <location>
        <begin position="65"/>
        <end position="175"/>
    </location>
</feature>
<dbReference type="InterPro" id="IPR000326">
    <property type="entry name" value="PAP2/HPO"/>
</dbReference>
<dbReference type="AlphaFoldDB" id="A0A5N5WCI3"/>
<comment type="subcellular location">
    <subcellularLocation>
        <location evidence="1">Cell membrane</location>
        <topology evidence="1">Multi-pass membrane protein</topology>
    </subcellularLocation>
</comment>
<accession>A0A5N5WCI3</accession>
<feature type="transmembrane region" description="Helical" evidence="7">
    <location>
        <begin position="160"/>
        <end position="179"/>
    </location>
</feature>
<dbReference type="OrthoDB" id="5243958at2"/>
<dbReference type="EMBL" id="VOKX01000014">
    <property type="protein sequence ID" value="KAB7848418.1"/>
    <property type="molecule type" value="Genomic_DNA"/>
</dbReference>
<protein>
    <submittedName>
        <fullName evidence="9">Phosphatase PAP2 family protein</fullName>
    </submittedName>
</protein>
<evidence type="ECO:0000256" key="3">
    <source>
        <dbReference type="ARBA" id="ARBA00022692"/>
    </source>
</evidence>
<gene>
    <name evidence="9" type="ORF">FRZ00_08905</name>
</gene>
<dbReference type="SMART" id="SM00014">
    <property type="entry name" value="acidPPc"/>
    <property type="match status" value="1"/>
</dbReference>
<keyword evidence="6 7" id="KW-0472">Membrane</keyword>
<evidence type="ECO:0000313" key="9">
    <source>
        <dbReference type="EMBL" id="KAB7848418.1"/>
    </source>
</evidence>
<keyword evidence="4" id="KW-0378">Hydrolase</keyword>
<feature type="transmembrane region" description="Helical" evidence="7">
    <location>
        <begin position="33"/>
        <end position="53"/>
    </location>
</feature>
<dbReference type="Pfam" id="PF01569">
    <property type="entry name" value="PAP2"/>
    <property type="match status" value="1"/>
</dbReference>
<feature type="transmembrane region" description="Helical" evidence="7">
    <location>
        <begin position="60"/>
        <end position="79"/>
    </location>
</feature>
<evidence type="ECO:0000313" key="10">
    <source>
        <dbReference type="Proteomes" id="UP000327000"/>
    </source>
</evidence>
<proteinExistence type="predicted"/>
<keyword evidence="10" id="KW-1185">Reference proteome</keyword>
<keyword evidence="2" id="KW-1003">Cell membrane</keyword>